<feature type="chain" id="PRO_5014992797" description="Secreted protein" evidence="2">
    <location>
        <begin position="24"/>
        <end position="69"/>
    </location>
</feature>
<name>A0A2M4D0H3_ANODA</name>
<accession>A0A2M4D0H3</accession>
<evidence type="ECO:0000256" key="1">
    <source>
        <dbReference type="SAM" id="Phobius"/>
    </source>
</evidence>
<reference evidence="3" key="1">
    <citation type="submission" date="2018-01" db="EMBL/GenBank/DDBJ databases">
        <title>An insight into the sialome of Amazonian anophelines.</title>
        <authorList>
            <person name="Ribeiro J.M."/>
            <person name="Scarpassa V."/>
            <person name="Calvo E."/>
        </authorList>
    </citation>
    <scope>NUCLEOTIDE SEQUENCE</scope>
</reference>
<evidence type="ECO:0008006" key="4">
    <source>
        <dbReference type="Google" id="ProtNLM"/>
    </source>
</evidence>
<evidence type="ECO:0000256" key="2">
    <source>
        <dbReference type="SAM" id="SignalP"/>
    </source>
</evidence>
<feature type="signal peptide" evidence="2">
    <location>
        <begin position="1"/>
        <end position="23"/>
    </location>
</feature>
<keyword evidence="1" id="KW-0472">Membrane</keyword>
<evidence type="ECO:0000313" key="3">
    <source>
        <dbReference type="EMBL" id="MBW71073.1"/>
    </source>
</evidence>
<dbReference type="AlphaFoldDB" id="A0A2M4D0H3"/>
<keyword evidence="1" id="KW-1133">Transmembrane helix</keyword>
<proteinExistence type="predicted"/>
<feature type="transmembrane region" description="Helical" evidence="1">
    <location>
        <begin position="38"/>
        <end position="57"/>
    </location>
</feature>
<sequence>MLKCTFCFSCFSLVVVLYKSANCSMVVCVCVCSPKAMMFRACLLYNFGIGLFYGAFFKLPLPLYLQTTP</sequence>
<dbReference type="EMBL" id="GGFL01006895">
    <property type="protein sequence ID" value="MBW71073.1"/>
    <property type="molecule type" value="Transcribed_RNA"/>
</dbReference>
<protein>
    <recommendedName>
        <fullName evidence="4">Secreted protein</fullName>
    </recommendedName>
</protein>
<organism evidence="3">
    <name type="scientific">Anopheles darlingi</name>
    <name type="common">Mosquito</name>
    <dbReference type="NCBI Taxonomy" id="43151"/>
    <lineage>
        <taxon>Eukaryota</taxon>
        <taxon>Metazoa</taxon>
        <taxon>Ecdysozoa</taxon>
        <taxon>Arthropoda</taxon>
        <taxon>Hexapoda</taxon>
        <taxon>Insecta</taxon>
        <taxon>Pterygota</taxon>
        <taxon>Neoptera</taxon>
        <taxon>Endopterygota</taxon>
        <taxon>Diptera</taxon>
        <taxon>Nematocera</taxon>
        <taxon>Culicoidea</taxon>
        <taxon>Culicidae</taxon>
        <taxon>Anophelinae</taxon>
        <taxon>Anopheles</taxon>
    </lineage>
</organism>
<keyword evidence="1" id="KW-0812">Transmembrane</keyword>
<keyword evidence="2" id="KW-0732">Signal</keyword>